<keyword evidence="3" id="KW-1185">Reference proteome</keyword>
<organism evidence="2 3">
    <name type="scientific">Pleurodeles waltl</name>
    <name type="common">Iberian ribbed newt</name>
    <dbReference type="NCBI Taxonomy" id="8319"/>
    <lineage>
        <taxon>Eukaryota</taxon>
        <taxon>Metazoa</taxon>
        <taxon>Chordata</taxon>
        <taxon>Craniata</taxon>
        <taxon>Vertebrata</taxon>
        <taxon>Euteleostomi</taxon>
        <taxon>Amphibia</taxon>
        <taxon>Batrachia</taxon>
        <taxon>Caudata</taxon>
        <taxon>Salamandroidea</taxon>
        <taxon>Salamandridae</taxon>
        <taxon>Pleurodelinae</taxon>
        <taxon>Pleurodeles</taxon>
    </lineage>
</organism>
<dbReference type="Proteomes" id="UP001066276">
    <property type="component" value="Chromosome 1_2"/>
</dbReference>
<dbReference type="EMBL" id="JANPWB010000002">
    <property type="protein sequence ID" value="KAJ1208166.1"/>
    <property type="molecule type" value="Genomic_DNA"/>
</dbReference>
<accession>A0AAV7W5Z0</accession>
<evidence type="ECO:0000313" key="3">
    <source>
        <dbReference type="Proteomes" id="UP001066276"/>
    </source>
</evidence>
<name>A0AAV7W5Z0_PLEWA</name>
<proteinExistence type="predicted"/>
<feature type="region of interest" description="Disordered" evidence="1">
    <location>
        <begin position="95"/>
        <end position="120"/>
    </location>
</feature>
<evidence type="ECO:0000256" key="1">
    <source>
        <dbReference type="SAM" id="MobiDB-lite"/>
    </source>
</evidence>
<evidence type="ECO:0000313" key="2">
    <source>
        <dbReference type="EMBL" id="KAJ1208166.1"/>
    </source>
</evidence>
<protein>
    <submittedName>
        <fullName evidence="2">Uncharacterized protein</fullName>
    </submittedName>
</protein>
<reference evidence="2" key="1">
    <citation type="journal article" date="2022" name="bioRxiv">
        <title>Sequencing and chromosome-scale assembly of the giantPleurodeles waltlgenome.</title>
        <authorList>
            <person name="Brown T."/>
            <person name="Elewa A."/>
            <person name="Iarovenko S."/>
            <person name="Subramanian E."/>
            <person name="Araus A.J."/>
            <person name="Petzold A."/>
            <person name="Susuki M."/>
            <person name="Suzuki K.-i.T."/>
            <person name="Hayashi T."/>
            <person name="Toyoda A."/>
            <person name="Oliveira C."/>
            <person name="Osipova E."/>
            <person name="Leigh N.D."/>
            <person name="Simon A."/>
            <person name="Yun M.H."/>
        </authorList>
    </citation>
    <scope>NUCLEOTIDE SEQUENCE</scope>
    <source>
        <strain evidence="2">20211129_DDA</strain>
        <tissue evidence="2">Liver</tissue>
    </source>
</reference>
<sequence>MQVGDRVLIKNRYPGGKFKTPFEPYPWAVVKIKGTLVTVKRNEETATRNISWFKQYNYDEKALEETTLTDNIKEEPEEFVVPELHGDLCPPVGTQCSSETRNGVEAAGAGEAGMRVRKGT</sequence>
<gene>
    <name evidence="2" type="ORF">NDU88_003552</name>
</gene>
<dbReference type="AlphaFoldDB" id="A0AAV7W5Z0"/>
<comment type="caution">
    <text evidence="2">The sequence shown here is derived from an EMBL/GenBank/DDBJ whole genome shotgun (WGS) entry which is preliminary data.</text>
</comment>
<feature type="compositionally biased region" description="Low complexity" evidence="1">
    <location>
        <begin position="103"/>
        <end position="113"/>
    </location>
</feature>